<organism evidence="1">
    <name type="scientific">marine sediment metagenome</name>
    <dbReference type="NCBI Taxonomy" id="412755"/>
    <lineage>
        <taxon>unclassified sequences</taxon>
        <taxon>metagenomes</taxon>
        <taxon>ecological metagenomes</taxon>
    </lineage>
</organism>
<proteinExistence type="predicted"/>
<name>A0A0F9FR04_9ZZZZ</name>
<comment type="caution">
    <text evidence="1">The sequence shown here is derived from an EMBL/GenBank/DDBJ whole genome shotgun (WGS) entry which is preliminary data.</text>
</comment>
<protein>
    <recommendedName>
        <fullName evidence="2">IrrE N-terminal-like domain-containing protein</fullName>
    </recommendedName>
</protein>
<dbReference type="EMBL" id="LAZR01020419">
    <property type="protein sequence ID" value="KKL88944.1"/>
    <property type="molecule type" value="Genomic_DNA"/>
</dbReference>
<gene>
    <name evidence="1" type="ORF">LCGC14_1919650</name>
</gene>
<dbReference type="AlphaFoldDB" id="A0A0F9FR04"/>
<reference evidence="1" key="1">
    <citation type="journal article" date="2015" name="Nature">
        <title>Complex archaea that bridge the gap between prokaryotes and eukaryotes.</title>
        <authorList>
            <person name="Spang A."/>
            <person name="Saw J.H."/>
            <person name="Jorgensen S.L."/>
            <person name="Zaremba-Niedzwiedzka K."/>
            <person name="Martijn J."/>
            <person name="Lind A.E."/>
            <person name="van Eijk R."/>
            <person name="Schleper C."/>
            <person name="Guy L."/>
            <person name="Ettema T.J."/>
        </authorList>
    </citation>
    <scope>NUCLEOTIDE SEQUENCE</scope>
</reference>
<accession>A0A0F9FR04</accession>
<evidence type="ECO:0000313" key="1">
    <source>
        <dbReference type="EMBL" id="KKL88944.1"/>
    </source>
</evidence>
<evidence type="ECO:0008006" key="2">
    <source>
        <dbReference type="Google" id="ProtNLM"/>
    </source>
</evidence>
<sequence length="231" mass="27639">MQELERKLLFFQNKLGLTDLNVEIRNSRRTGVHFDDDLGSYLINYNETGLDYFLAHELGHILLSKKTNCPIFSDPPSSNKIDETIFSILDYLINVIVNSLVSRTNNLYEFYKEFFIYYINLNFKFNNKTELVAFIISSQLEYQFNLRLEDKSTFLLMKMTRYHSMFKTQPDFDQNKYDNILLNLNNYKKVIKLFDLQEILNFLFEITRLICENFNYMDEGGIKNQFQIFFP</sequence>